<dbReference type="InterPro" id="IPR020892">
    <property type="entry name" value="Cyclophilin-type_PPIase_CS"/>
</dbReference>
<dbReference type="SUPFAM" id="SSF50891">
    <property type="entry name" value="Cyclophilin-like"/>
    <property type="match status" value="1"/>
</dbReference>
<evidence type="ECO:0000256" key="1">
    <source>
        <dbReference type="ARBA" id="ARBA00002388"/>
    </source>
</evidence>
<dbReference type="CDD" id="cd00317">
    <property type="entry name" value="cyclophilin"/>
    <property type="match status" value="1"/>
</dbReference>
<comment type="function">
    <text evidence="1 4">PPIases accelerate the folding of proteins. It catalyzes the cis-trans isomerization of proline imidic peptide bonds in oligopeptides.</text>
</comment>
<dbReference type="EMBL" id="LOJF01000001">
    <property type="protein sequence ID" value="KUH59595.1"/>
    <property type="molecule type" value="Genomic_DNA"/>
</dbReference>
<dbReference type="PANTHER" id="PTHR45625">
    <property type="entry name" value="PEPTIDYL-PROLYL CIS-TRANS ISOMERASE-RELATED"/>
    <property type="match status" value="1"/>
</dbReference>
<evidence type="ECO:0000259" key="6">
    <source>
        <dbReference type="PROSITE" id="PS50072"/>
    </source>
</evidence>
<dbReference type="PRINTS" id="PR00153">
    <property type="entry name" value="CSAPPISMRASE"/>
</dbReference>
<dbReference type="AlphaFoldDB" id="A0A100YXP7"/>
<name>A0A100YXP7_TRASO</name>
<feature type="compositionally biased region" description="Low complexity" evidence="5">
    <location>
        <begin position="17"/>
        <end position="51"/>
    </location>
</feature>
<evidence type="ECO:0000256" key="3">
    <source>
        <dbReference type="ARBA" id="ARBA00023235"/>
    </source>
</evidence>
<dbReference type="Proteomes" id="UP000054078">
    <property type="component" value="Unassembled WGS sequence"/>
</dbReference>
<comment type="similarity">
    <text evidence="4">Belongs to the cyclophilin-type PPIase family.</text>
</comment>
<proteinExistence type="inferred from homology"/>
<evidence type="ECO:0000256" key="4">
    <source>
        <dbReference type="RuleBase" id="RU363019"/>
    </source>
</evidence>
<evidence type="ECO:0000313" key="8">
    <source>
        <dbReference type="Proteomes" id="UP000054078"/>
    </source>
</evidence>
<gene>
    <name evidence="7" type="ORF">AUL39_02910</name>
</gene>
<dbReference type="Gene3D" id="2.40.100.10">
    <property type="entry name" value="Cyclophilin-like"/>
    <property type="match status" value="1"/>
</dbReference>
<evidence type="ECO:0000256" key="5">
    <source>
        <dbReference type="SAM" id="MobiDB-lite"/>
    </source>
</evidence>
<feature type="region of interest" description="Disordered" evidence="5">
    <location>
        <begin position="17"/>
        <end position="59"/>
    </location>
</feature>
<keyword evidence="3 4" id="KW-0413">Isomerase</keyword>
<keyword evidence="2 4" id="KW-0697">Rotamase</keyword>
<dbReference type="GO" id="GO:0003755">
    <property type="term" value="F:peptidyl-prolyl cis-trans isomerase activity"/>
    <property type="evidence" value="ECO:0007669"/>
    <property type="project" value="UniProtKB-UniRule"/>
</dbReference>
<dbReference type="PROSITE" id="PS50072">
    <property type="entry name" value="CSA_PPIASE_2"/>
    <property type="match status" value="1"/>
</dbReference>
<accession>A0A100YXP7</accession>
<evidence type="ECO:0000313" key="7">
    <source>
        <dbReference type="EMBL" id="KUH59595.1"/>
    </source>
</evidence>
<feature type="chain" id="PRO_5039743495" description="Peptidyl-prolyl cis-trans isomerase" evidence="4">
    <location>
        <begin position="24"/>
        <end position="224"/>
    </location>
</feature>
<sequence>MGLALAAASFSLAACGASSSASGEGSASTSSSSSDTSSDSSTISDATDTSDQPTGPYASGVHHATIEVTDYGTISVALNANVAPITVSNFADLVEQGFYNGLTFHRVVKDFMIQGGDPNGDGTGGSDTTIKGEFSANGVKNDIAHVRGTISMARSSDYNSASSQFFIVQKTAASLNGRYAAFGNVTDGMDVVDAIVDATADKGDSNGILPKEDQPVIASITMVD</sequence>
<dbReference type="InterPro" id="IPR044666">
    <property type="entry name" value="Cyclophilin_A-like"/>
</dbReference>
<dbReference type="PROSITE" id="PS00170">
    <property type="entry name" value="CSA_PPIASE_1"/>
    <property type="match status" value="1"/>
</dbReference>
<comment type="catalytic activity">
    <reaction evidence="4">
        <text>[protein]-peptidylproline (omega=180) = [protein]-peptidylproline (omega=0)</text>
        <dbReference type="Rhea" id="RHEA:16237"/>
        <dbReference type="Rhea" id="RHEA-COMP:10747"/>
        <dbReference type="Rhea" id="RHEA-COMP:10748"/>
        <dbReference type="ChEBI" id="CHEBI:83833"/>
        <dbReference type="ChEBI" id="CHEBI:83834"/>
        <dbReference type="EC" id="5.2.1.8"/>
    </reaction>
</comment>
<dbReference type="GO" id="GO:0006457">
    <property type="term" value="P:protein folding"/>
    <property type="evidence" value="ECO:0007669"/>
    <property type="project" value="InterPro"/>
</dbReference>
<feature type="domain" description="PPIase cyclophilin-type" evidence="6">
    <location>
        <begin position="61"/>
        <end position="215"/>
    </location>
</feature>
<protein>
    <recommendedName>
        <fullName evidence="4">Peptidyl-prolyl cis-trans isomerase</fullName>
        <shortName evidence="4">PPIase</shortName>
        <ecNumber evidence="4">5.2.1.8</ecNumber>
    </recommendedName>
</protein>
<evidence type="ECO:0000256" key="2">
    <source>
        <dbReference type="ARBA" id="ARBA00023110"/>
    </source>
</evidence>
<comment type="caution">
    <text evidence="7">The sequence shown here is derived from an EMBL/GenBank/DDBJ whole genome shotgun (WGS) entry which is preliminary data.</text>
</comment>
<organism evidence="7 8">
    <name type="scientific">Tractidigestivibacter scatoligenes</name>
    <name type="common">Olsenella scatoligenes</name>
    <dbReference type="NCBI Taxonomy" id="1299998"/>
    <lineage>
        <taxon>Bacteria</taxon>
        <taxon>Bacillati</taxon>
        <taxon>Actinomycetota</taxon>
        <taxon>Coriobacteriia</taxon>
        <taxon>Coriobacteriales</taxon>
        <taxon>Atopobiaceae</taxon>
        <taxon>Tractidigestivibacter</taxon>
    </lineage>
</organism>
<dbReference type="OrthoDB" id="9807797at2"/>
<dbReference type="InterPro" id="IPR029000">
    <property type="entry name" value="Cyclophilin-like_dom_sf"/>
</dbReference>
<reference evidence="7 8" key="1">
    <citation type="submission" date="2015-12" db="EMBL/GenBank/DDBJ databases">
        <title>Draft Genome Sequence of Olsenella scatoligenes SK9K4T; a Producer of 3-Methylindole- (skatole) and 4-Methylphenol- (p-cresol) Isolated from Pig Feces.</title>
        <authorList>
            <person name="Li X."/>
            <person name="Borg B."/>
            <person name="Canibe N."/>
        </authorList>
    </citation>
    <scope>NUCLEOTIDE SEQUENCE [LARGE SCALE GENOMIC DNA]</scope>
    <source>
        <strain evidence="7 8">SK9K4</strain>
    </source>
</reference>
<feature type="signal peptide" evidence="4">
    <location>
        <begin position="1"/>
        <end position="23"/>
    </location>
</feature>
<keyword evidence="4" id="KW-0732">Signal</keyword>
<dbReference type="PANTHER" id="PTHR45625:SF4">
    <property type="entry name" value="PEPTIDYLPROLYL ISOMERASE DOMAIN AND WD REPEAT-CONTAINING PROTEIN 1"/>
    <property type="match status" value="1"/>
</dbReference>
<dbReference type="STRING" id="1299998.AUL39_02910"/>
<keyword evidence="8" id="KW-1185">Reference proteome</keyword>
<dbReference type="Pfam" id="PF00160">
    <property type="entry name" value="Pro_isomerase"/>
    <property type="match status" value="1"/>
</dbReference>
<dbReference type="InterPro" id="IPR002130">
    <property type="entry name" value="Cyclophilin-type_PPIase_dom"/>
</dbReference>
<dbReference type="EC" id="5.2.1.8" evidence="4"/>